<proteinExistence type="predicted"/>
<feature type="compositionally biased region" description="Polar residues" evidence="1">
    <location>
        <begin position="102"/>
        <end position="118"/>
    </location>
</feature>
<dbReference type="EMBL" id="WTYJ01000003">
    <property type="protein sequence ID" value="MXP00073.1"/>
    <property type="molecule type" value="Genomic_DNA"/>
</dbReference>
<evidence type="ECO:0000256" key="2">
    <source>
        <dbReference type="SAM" id="SignalP"/>
    </source>
</evidence>
<evidence type="ECO:0000313" key="3">
    <source>
        <dbReference type="EMBL" id="MXP00073.1"/>
    </source>
</evidence>
<comment type="caution">
    <text evidence="3">The sequence shown here is derived from an EMBL/GenBank/DDBJ whole genome shotgun (WGS) entry which is preliminary data.</text>
</comment>
<gene>
    <name evidence="3" type="ORF">GRI97_13850</name>
</gene>
<reference evidence="3 4" key="1">
    <citation type="submission" date="2019-12" db="EMBL/GenBank/DDBJ databases">
        <title>Genomic-based taxomic classification of the family Erythrobacteraceae.</title>
        <authorList>
            <person name="Xu L."/>
        </authorList>
    </citation>
    <scope>NUCLEOTIDE SEQUENCE [LARGE SCALE GENOMIC DNA]</scope>
    <source>
        <strain evidence="3 4">S36</strain>
    </source>
</reference>
<name>A0A6I4TW68_9SPHN</name>
<sequence length="135" mass="13805">MRKATILFLAAGSALLASCGSTGLLDRERPDEFAVQRQAPLVIPPDFDLTPPAPGAPRPTEGTAAQQAMEALFGGPAQRSAAENNTISRAGESEPGIRSAVGDTQTFSVDKGNTTQTIIAAPEGDGQDASVSVPS</sequence>
<dbReference type="RefSeq" id="WP_161391812.1">
    <property type="nucleotide sequence ID" value="NZ_JBHSCP010000002.1"/>
</dbReference>
<dbReference type="InterPro" id="IPR021395">
    <property type="entry name" value="DUF3035"/>
</dbReference>
<dbReference type="Proteomes" id="UP000469430">
    <property type="component" value="Unassembled WGS sequence"/>
</dbReference>
<evidence type="ECO:0000256" key="1">
    <source>
        <dbReference type="SAM" id="MobiDB-lite"/>
    </source>
</evidence>
<evidence type="ECO:0000313" key="4">
    <source>
        <dbReference type="Proteomes" id="UP000469430"/>
    </source>
</evidence>
<feature type="region of interest" description="Disordered" evidence="1">
    <location>
        <begin position="40"/>
        <end position="135"/>
    </location>
</feature>
<accession>A0A6I4TW68</accession>
<keyword evidence="4" id="KW-1185">Reference proteome</keyword>
<protein>
    <submittedName>
        <fullName evidence="3">DUF3035 domain-containing protein</fullName>
    </submittedName>
</protein>
<dbReference type="AlphaFoldDB" id="A0A6I4TW68"/>
<organism evidence="3 4">
    <name type="scientific">Croceibacterium xixiisoli</name>
    <dbReference type="NCBI Taxonomy" id="1476466"/>
    <lineage>
        <taxon>Bacteria</taxon>
        <taxon>Pseudomonadati</taxon>
        <taxon>Pseudomonadota</taxon>
        <taxon>Alphaproteobacteria</taxon>
        <taxon>Sphingomonadales</taxon>
        <taxon>Erythrobacteraceae</taxon>
        <taxon>Croceibacterium</taxon>
    </lineage>
</organism>
<dbReference type="PROSITE" id="PS51257">
    <property type="entry name" value="PROKAR_LIPOPROTEIN"/>
    <property type="match status" value="1"/>
</dbReference>
<dbReference type="OrthoDB" id="8478256at2"/>
<feature type="chain" id="PRO_5026145117" evidence="2">
    <location>
        <begin position="20"/>
        <end position="135"/>
    </location>
</feature>
<feature type="signal peptide" evidence="2">
    <location>
        <begin position="1"/>
        <end position="19"/>
    </location>
</feature>
<dbReference type="Pfam" id="PF11233">
    <property type="entry name" value="DUF3035"/>
    <property type="match status" value="1"/>
</dbReference>
<keyword evidence="2" id="KW-0732">Signal</keyword>